<keyword evidence="3" id="KW-0067">ATP-binding</keyword>
<reference evidence="6 7" key="1">
    <citation type="journal article" date="2013" name="Genome Announc.">
        <title>Draft Genome Sequence of Rhodococcus ruber Strain BKS 20-38.</title>
        <authorList>
            <person name="Bala M."/>
            <person name="Kumar S."/>
            <person name="Raghava G.P."/>
            <person name="Mayilraj S."/>
        </authorList>
    </citation>
    <scope>NUCLEOTIDE SEQUENCE [LARGE SCALE GENOMIC DNA]</scope>
    <source>
        <strain evidence="6 7">BKS 20-38</strain>
    </source>
</reference>
<dbReference type="NCBIfam" id="TIGR00724">
    <property type="entry name" value="urea_amlyse_rel"/>
    <property type="match status" value="1"/>
</dbReference>
<evidence type="ECO:0000256" key="3">
    <source>
        <dbReference type="ARBA" id="ARBA00022840"/>
    </source>
</evidence>
<evidence type="ECO:0000259" key="5">
    <source>
        <dbReference type="SMART" id="SM00797"/>
    </source>
</evidence>
<dbReference type="EMBL" id="AOEX01000031">
    <property type="protein sequence ID" value="EME65604.1"/>
    <property type="molecule type" value="Genomic_DNA"/>
</dbReference>
<evidence type="ECO:0000256" key="4">
    <source>
        <dbReference type="SAM" id="MobiDB-lite"/>
    </source>
</evidence>
<comment type="caution">
    <text evidence="6">The sequence shown here is derived from an EMBL/GenBank/DDBJ whole genome shotgun (WGS) entry which is preliminary data.</text>
</comment>
<evidence type="ECO:0000256" key="1">
    <source>
        <dbReference type="ARBA" id="ARBA00022741"/>
    </source>
</evidence>
<feature type="region of interest" description="Disordered" evidence="4">
    <location>
        <begin position="159"/>
        <end position="180"/>
    </location>
</feature>
<dbReference type="SUPFAM" id="SSF50891">
    <property type="entry name" value="Cyclophilin-like"/>
    <property type="match status" value="1"/>
</dbReference>
<organism evidence="6 7">
    <name type="scientific">Rhodococcus ruber BKS 20-38</name>
    <dbReference type="NCBI Taxonomy" id="1278076"/>
    <lineage>
        <taxon>Bacteria</taxon>
        <taxon>Bacillati</taxon>
        <taxon>Actinomycetota</taxon>
        <taxon>Actinomycetes</taxon>
        <taxon>Mycobacteriales</taxon>
        <taxon>Nocardiaceae</taxon>
        <taxon>Rhodococcus</taxon>
    </lineage>
</organism>
<dbReference type="PANTHER" id="PTHR43309">
    <property type="entry name" value="5-OXOPROLINASE SUBUNIT C"/>
    <property type="match status" value="1"/>
</dbReference>
<proteinExistence type="predicted"/>
<name>M2ZZ84_9NOCA</name>
<dbReference type="PATRIC" id="fig|1278076.4.peg.1948"/>
<dbReference type="InterPro" id="IPR029000">
    <property type="entry name" value="Cyclophilin-like_dom_sf"/>
</dbReference>
<evidence type="ECO:0000313" key="6">
    <source>
        <dbReference type="EMBL" id="EME65604.1"/>
    </source>
</evidence>
<protein>
    <recommendedName>
        <fullName evidence="5">Carboxyltransferase domain-containing protein</fullName>
    </recommendedName>
</protein>
<dbReference type="Pfam" id="PF02626">
    <property type="entry name" value="CT_A_B"/>
    <property type="match status" value="1"/>
</dbReference>
<dbReference type="GO" id="GO:0016787">
    <property type="term" value="F:hydrolase activity"/>
    <property type="evidence" value="ECO:0007669"/>
    <property type="project" value="UniProtKB-KW"/>
</dbReference>
<dbReference type="Proteomes" id="UP000011731">
    <property type="component" value="Unassembled WGS sequence"/>
</dbReference>
<dbReference type="SMART" id="SM00797">
    <property type="entry name" value="AHS2"/>
    <property type="match status" value="1"/>
</dbReference>
<dbReference type="GO" id="GO:0005524">
    <property type="term" value="F:ATP binding"/>
    <property type="evidence" value="ECO:0007669"/>
    <property type="project" value="UniProtKB-KW"/>
</dbReference>
<gene>
    <name evidence="6" type="ORF">G352_09342</name>
</gene>
<keyword evidence="7" id="KW-1185">Reference proteome</keyword>
<keyword evidence="1" id="KW-0547">Nucleotide-binding</keyword>
<dbReference type="InterPro" id="IPR052708">
    <property type="entry name" value="PxpC"/>
</dbReference>
<dbReference type="InterPro" id="IPR003778">
    <property type="entry name" value="CT_A_B"/>
</dbReference>
<evidence type="ECO:0000256" key="2">
    <source>
        <dbReference type="ARBA" id="ARBA00022801"/>
    </source>
</evidence>
<evidence type="ECO:0000313" key="7">
    <source>
        <dbReference type="Proteomes" id="UP000011731"/>
    </source>
</evidence>
<dbReference type="AlphaFoldDB" id="M2ZZ84"/>
<dbReference type="PANTHER" id="PTHR43309:SF3">
    <property type="entry name" value="5-OXOPROLINASE SUBUNIT C"/>
    <property type="match status" value="1"/>
</dbReference>
<keyword evidence="2" id="KW-0378">Hydrolase</keyword>
<accession>M2ZZ84</accession>
<dbReference type="Gene3D" id="2.40.100.10">
    <property type="entry name" value="Cyclophilin-like"/>
    <property type="match status" value="1"/>
</dbReference>
<sequence>MWLDADRSPRADAFGGSEIARTRPVQAWGEDNFPMQGLEVVHSGMFTTVQDRGRPGREDQGLSVSGAVDRTAHDAANRLVGNDPSAATLEITGGGLTVRSIGANVVAVTGARVPVTVDGRPEADYSALRLDDGAALALGNPTSGLRSYLAVRGGIDVPETHGSRSTDTLTGTGPDRIRDGDRLPVGTLAGALPGAEQIPPPAPIEDPAMLRVHLGRHSAEFSAGSVHALLHETWTVTPQLDRIGIRLQGPGRLHLARGGTDRPEPTVAGSVQVPPDGNPILFLADHPVVGEHPVIAVVLPADLPGAAQLGPGHRVRFVATLVR</sequence>
<feature type="domain" description="Carboxyltransferase" evidence="5">
    <location>
        <begin position="59"/>
        <end position="323"/>
    </location>
</feature>